<keyword evidence="2" id="KW-0489">Methyltransferase</keyword>
<organism evidence="2 3">
    <name type="scientific">Thalassotalea euphylliae</name>
    <dbReference type="NCBI Taxonomy" id="1655234"/>
    <lineage>
        <taxon>Bacteria</taxon>
        <taxon>Pseudomonadati</taxon>
        <taxon>Pseudomonadota</taxon>
        <taxon>Gammaproteobacteria</taxon>
        <taxon>Alteromonadales</taxon>
        <taxon>Colwelliaceae</taxon>
        <taxon>Thalassotalea</taxon>
    </lineage>
</organism>
<dbReference type="EMBL" id="QUOV01000001">
    <property type="protein sequence ID" value="REL34846.1"/>
    <property type="molecule type" value="Genomic_DNA"/>
</dbReference>
<dbReference type="SUPFAM" id="SSF53335">
    <property type="entry name" value="S-adenosyl-L-methionine-dependent methyltransferases"/>
    <property type="match status" value="1"/>
</dbReference>
<dbReference type="AlphaFoldDB" id="A0A3E0UD68"/>
<dbReference type="Proteomes" id="UP000256999">
    <property type="component" value="Unassembled WGS sequence"/>
</dbReference>
<evidence type="ECO:0000259" key="1">
    <source>
        <dbReference type="Pfam" id="PF05050"/>
    </source>
</evidence>
<proteinExistence type="predicted"/>
<dbReference type="RefSeq" id="WP_115999521.1">
    <property type="nucleotide sequence ID" value="NZ_QUOV01000001.1"/>
</dbReference>
<dbReference type="GO" id="GO:0032259">
    <property type="term" value="P:methylation"/>
    <property type="evidence" value="ECO:0007669"/>
    <property type="project" value="UniProtKB-KW"/>
</dbReference>
<dbReference type="PANTHER" id="PTHR34203:SF15">
    <property type="entry name" value="SLL1173 PROTEIN"/>
    <property type="match status" value="1"/>
</dbReference>
<accession>A0A3E0UD68</accession>
<dbReference type="OrthoDB" id="5329963at2"/>
<name>A0A3E0UD68_9GAMM</name>
<dbReference type="InterPro" id="IPR029063">
    <property type="entry name" value="SAM-dependent_MTases_sf"/>
</dbReference>
<gene>
    <name evidence="2" type="ORF">DXX92_05425</name>
</gene>
<dbReference type="NCBIfam" id="TIGR01444">
    <property type="entry name" value="fkbM_fam"/>
    <property type="match status" value="1"/>
</dbReference>
<reference evidence="2 3" key="1">
    <citation type="submission" date="2018-08" db="EMBL/GenBank/DDBJ databases">
        <title>Thalassotalea euphylliae genome.</title>
        <authorList>
            <person name="Summers S."/>
            <person name="Rice S.A."/>
            <person name="Freckelton M.L."/>
            <person name="Nedved B.T."/>
            <person name="Hadfield M.G."/>
        </authorList>
    </citation>
    <scope>NUCLEOTIDE SEQUENCE [LARGE SCALE GENOMIC DNA]</scope>
    <source>
        <strain evidence="2 3">H2</strain>
    </source>
</reference>
<evidence type="ECO:0000313" key="2">
    <source>
        <dbReference type="EMBL" id="REL34846.1"/>
    </source>
</evidence>
<sequence length="373" mass="42750">MIHELIDRFLHNDEQKYIFGTTSEAKALVQLCRQCNIKLTGIIDNFYPHSDFAGLPCQKLADVSPNSLVLSAVTNSRPIEVAKLLTDNDFEHIDYYSFFRFSGLSCPKIEFWHGAKAHWQANLTRYQTVKNLLEDEQSKETFDAVVAFRNSYDLANMKGFTFDISNMYMESFILPFREHGVFFDLGAFDGTDTRRFLQRCQTGESYLFEPIPEQVSKLDKFAGDNERIHLVPVAVGENTQTVRFCVGGTSSKVLDLDKQTASEESREAQEELKGIDALNGTVEVNQISLDDFYRKHSIIPEYVKMDVEGAEQSVIRGMNKLLVEHKPKLAVSVYHRVEDIIDIPLMIKRANPDYKFYLRHYTQGYSETVLFAV</sequence>
<evidence type="ECO:0000313" key="3">
    <source>
        <dbReference type="Proteomes" id="UP000256999"/>
    </source>
</evidence>
<dbReference type="GO" id="GO:0008168">
    <property type="term" value="F:methyltransferase activity"/>
    <property type="evidence" value="ECO:0007669"/>
    <property type="project" value="UniProtKB-KW"/>
</dbReference>
<keyword evidence="2" id="KW-0808">Transferase</keyword>
<feature type="domain" description="Methyltransferase FkbM" evidence="1">
    <location>
        <begin position="184"/>
        <end position="340"/>
    </location>
</feature>
<comment type="caution">
    <text evidence="2">The sequence shown here is derived from an EMBL/GenBank/DDBJ whole genome shotgun (WGS) entry which is preliminary data.</text>
</comment>
<protein>
    <submittedName>
        <fullName evidence="2">FkbM family methyltransferase</fullName>
    </submittedName>
</protein>
<dbReference type="PANTHER" id="PTHR34203">
    <property type="entry name" value="METHYLTRANSFERASE, FKBM FAMILY PROTEIN"/>
    <property type="match status" value="1"/>
</dbReference>
<dbReference type="Gene3D" id="3.40.50.150">
    <property type="entry name" value="Vaccinia Virus protein VP39"/>
    <property type="match status" value="1"/>
</dbReference>
<dbReference type="InterPro" id="IPR052514">
    <property type="entry name" value="SAM-dependent_MTase"/>
</dbReference>
<dbReference type="Pfam" id="PF05050">
    <property type="entry name" value="Methyltransf_21"/>
    <property type="match status" value="1"/>
</dbReference>
<dbReference type="InterPro" id="IPR006342">
    <property type="entry name" value="FkbM_mtfrase"/>
</dbReference>